<reference evidence="1" key="1">
    <citation type="journal article" date="2014" name="Front. Microbiol.">
        <title>High frequency of phylogenetically diverse reductive dehalogenase-homologous genes in deep subseafloor sedimentary metagenomes.</title>
        <authorList>
            <person name="Kawai M."/>
            <person name="Futagami T."/>
            <person name="Toyoda A."/>
            <person name="Takaki Y."/>
            <person name="Nishi S."/>
            <person name="Hori S."/>
            <person name="Arai W."/>
            <person name="Tsubouchi T."/>
            <person name="Morono Y."/>
            <person name="Uchiyama I."/>
            <person name="Ito T."/>
            <person name="Fujiyama A."/>
            <person name="Inagaki F."/>
            <person name="Takami H."/>
        </authorList>
    </citation>
    <scope>NUCLEOTIDE SEQUENCE</scope>
    <source>
        <strain evidence="1">Expedition CK06-06</strain>
    </source>
</reference>
<evidence type="ECO:0000313" key="1">
    <source>
        <dbReference type="EMBL" id="GAI97646.1"/>
    </source>
</evidence>
<dbReference type="EMBL" id="BARW01015682">
    <property type="protein sequence ID" value="GAI97646.1"/>
    <property type="molecule type" value="Genomic_DNA"/>
</dbReference>
<comment type="caution">
    <text evidence="1">The sequence shown here is derived from an EMBL/GenBank/DDBJ whole genome shotgun (WGS) entry which is preliminary data.</text>
</comment>
<organism evidence="1">
    <name type="scientific">marine sediment metagenome</name>
    <dbReference type="NCBI Taxonomy" id="412755"/>
    <lineage>
        <taxon>unclassified sequences</taxon>
        <taxon>metagenomes</taxon>
        <taxon>ecological metagenomes</taxon>
    </lineage>
</organism>
<protein>
    <submittedName>
        <fullName evidence="1">Uncharacterized protein</fullName>
    </submittedName>
</protein>
<proteinExistence type="predicted"/>
<gene>
    <name evidence="1" type="ORF">S12H4_27463</name>
</gene>
<sequence>METTYIQTEDGKTMVEWWPKERFRNRATEIFTANSYDRIPVPDDVILCDFCNDEITEFPVPVVWGTHAVCKKCLGRISK</sequence>
<dbReference type="AlphaFoldDB" id="X1U204"/>
<accession>X1U204</accession>
<name>X1U204_9ZZZZ</name>